<accession>A0A7I8KHC9</accession>
<gene>
    <name evidence="1" type="ORF">SI8410_05007585</name>
</gene>
<evidence type="ECO:0000313" key="2">
    <source>
        <dbReference type="Proteomes" id="UP000663760"/>
    </source>
</evidence>
<name>A0A7I8KHC9_SPIIN</name>
<reference evidence="1" key="1">
    <citation type="submission" date="2020-02" db="EMBL/GenBank/DDBJ databases">
        <authorList>
            <person name="Scholz U."/>
            <person name="Mascher M."/>
            <person name="Fiebig A."/>
        </authorList>
    </citation>
    <scope>NUCLEOTIDE SEQUENCE</scope>
</reference>
<keyword evidence="2" id="KW-1185">Reference proteome</keyword>
<protein>
    <submittedName>
        <fullName evidence="1">Uncharacterized protein</fullName>
    </submittedName>
</protein>
<dbReference type="EMBL" id="LR746268">
    <property type="protein sequence ID" value="CAA7396922.1"/>
    <property type="molecule type" value="Genomic_DNA"/>
</dbReference>
<proteinExistence type="predicted"/>
<dbReference type="AlphaFoldDB" id="A0A7I8KHC9"/>
<evidence type="ECO:0000313" key="1">
    <source>
        <dbReference type="EMBL" id="CAA7396922.1"/>
    </source>
</evidence>
<dbReference type="Proteomes" id="UP000663760">
    <property type="component" value="Chromosome 5"/>
</dbReference>
<sequence length="53" mass="6327">MAGERRKWVSAGGRERERKRWGTWRWRERVGRGFNGGEREREVLVVGEKKVAE</sequence>
<organism evidence="1 2">
    <name type="scientific">Spirodela intermedia</name>
    <name type="common">Intermediate duckweed</name>
    <dbReference type="NCBI Taxonomy" id="51605"/>
    <lineage>
        <taxon>Eukaryota</taxon>
        <taxon>Viridiplantae</taxon>
        <taxon>Streptophyta</taxon>
        <taxon>Embryophyta</taxon>
        <taxon>Tracheophyta</taxon>
        <taxon>Spermatophyta</taxon>
        <taxon>Magnoliopsida</taxon>
        <taxon>Liliopsida</taxon>
        <taxon>Araceae</taxon>
        <taxon>Lemnoideae</taxon>
        <taxon>Spirodela</taxon>
    </lineage>
</organism>